<keyword evidence="5" id="KW-0812">Transmembrane</keyword>
<evidence type="ECO:0000256" key="2">
    <source>
        <dbReference type="ARBA" id="ARBA00007613"/>
    </source>
</evidence>
<dbReference type="InterPro" id="IPR010130">
    <property type="entry name" value="T1SS_OMP_TolC"/>
</dbReference>
<feature type="chain" id="PRO_5044202893" evidence="9">
    <location>
        <begin position="22"/>
        <end position="450"/>
    </location>
</feature>
<name>A0AB38YDU8_9GAMM</name>
<sequence length="450" mass="49114">MVSNKWPLAVALVMLSVGSSAQSLEALYNSALRNDTQLSAAIANARASDTQVTQGLSRLLPRLTLEGEAGARYSQVDEILDGNTVYSAGTALQLTQSIYNQQAFAAYDAVRNLAAQSEAQVAATRADLKTRVIDAYFAVLRGEEGVVLTERVITTVERQLEQTQERYDVGLVAITDVLEAQAVLDQTRADLIRAQNQAELARQQLAQLTGMPISGLQGLNQQFDPTDINMGTVQEWIDKSRQNPNLIAGRLGIQASRDQLRAERADRLPQINGVARYGYDASYDVDRVGMGSAGAGCSVSADDFVDCRTFTMAVTASISIPLFDAGNRSAGLSRQSYQLEASEANYEGNQRQIELAVRQYHQQMQADLSNLNALRQVVSSRESAAEATELGYEVGSRNVVEVLNAQRALLTAQTNLSVARYDLISNYFKLKEAAGDLQERDIQWLAGYLN</sequence>
<dbReference type="Pfam" id="PF02321">
    <property type="entry name" value="OEP"/>
    <property type="match status" value="2"/>
</dbReference>
<keyword evidence="6" id="KW-0472">Membrane</keyword>
<keyword evidence="9" id="KW-0732">Signal</keyword>
<dbReference type="RefSeq" id="WP_304994828.1">
    <property type="nucleotide sequence ID" value="NZ_CP101717.1"/>
</dbReference>
<evidence type="ECO:0000256" key="7">
    <source>
        <dbReference type="ARBA" id="ARBA00023237"/>
    </source>
</evidence>
<keyword evidence="8" id="KW-0175">Coiled coil</keyword>
<comment type="similarity">
    <text evidence="2">Belongs to the outer membrane factor (OMF) (TC 1.B.17) family.</text>
</comment>
<feature type="coiled-coil region" evidence="8">
    <location>
        <begin position="177"/>
        <end position="211"/>
    </location>
</feature>
<evidence type="ECO:0000256" key="3">
    <source>
        <dbReference type="ARBA" id="ARBA00022448"/>
    </source>
</evidence>
<evidence type="ECO:0000256" key="6">
    <source>
        <dbReference type="ARBA" id="ARBA00023136"/>
    </source>
</evidence>
<evidence type="ECO:0000256" key="9">
    <source>
        <dbReference type="SAM" id="SignalP"/>
    </source>
</evidence>
<organism evidence="10">
    <name type="scientific">Salinispirillum sp. LH 10-3-1</name>
    <dbReference type="NCBI Taxonomy" id="2952525"/>
    <lineage>
        <taxon>Bacteria</taxon>
        <taxon>Pseudomonadati</taxon>
        <taxon>Pseudomonadota</taxon>
        <taxon>Gammaproteobacteria</taxon>
        <taxon>Oceanospirillales</taxon>
        <taxon>Saccharospirillaceae</taxon>
        <taxon>Salinispirillum</taxon>
    </lineage>
</organism>
<evidence type="ECO:0000256" key="8">
    <source>
        <dbReference type="SAM" id="Coils"/>
    </source>
</evidence>
<evidence type="ECO:0000256" key="1">
    <source>
        <dbReference type="ARBA" id="ARBA00004442"/>
    </source>
</evidence>
<dbReference type="AlphaFoldDB" id="A0AB38YDU8"/>
<dbReference type="NCBIfam" id="TIGR01844">
    <property type="entry name" value="type_I_sec_TolC"/>
    <property type="match status" value="1"/>
</dbReference>
<protein>
    <submittedName>
        <fullName evidence="10">TolC family outer membrane protein</fullName>
    </submittedName>
</protein>
<dbReference type="PANTHER" id="PTHR30026">
    <property type="entry name" value="OUTER MEMBRANE PROTEIN TOLC"/>
    <property type="match status" value="1"/>
</dbReference>
<evidence type="ECO:0000256" key="5">
    <source>
        <dbReference type="ARBA" id="ARBA00022692"/>
    </source>
</evidence>
<dbReference type="InterPro" id="IPR051906">
    <property type="entry name" value="TolC-like"/>
</dbReference>
<keyword evidence="7" id="KW-0998">Cell outer membrane</keyword>
<dbReference type="EMBL" id="CP101717">
    <property type="protein sequence ID" value="WLD57543.1"/>
    <property type="molecule type" value="Genomic_DNA"/>
</dbReference>
<accession>A0AB38YDU8</accession>
<dbReference type="InterPro" id="IPR003423">
    <property type="entry name" value="OMP_efflux"/>
</dbReference>
<keyword evidence="4" id="KW-1134">Transmembrane beta strand</keyword>
<dbReference type="GO" id="GO:0015562">
    <property type="term" value="F:efflux transmembrane transporter activity"/>
    <property type="evidence" value="ECO:0007669"/>
    <property type="project" value="InterPro"/>
</dbReference>
<dbReference type="PANTHER" id="PTHR30026:SF20">
    <property type="entry name" value="OUTER MEMBRANE PROTEIN TOLC"/>
    <property type="match status" value="1"/>
</dbReference>
<evidence type="ECO:0000256" key="4">
    <source>
        <dbReference type="ARBA" id="ARBA00022452"/>
    </source>
</evidence>
<dbReference type="SUPFAM" id="SSF56954">
    <property type="entry name" value="Outer membrane efflux proteins (OEP)"/>
    <property type="match status" value="1"/>
</dbReference>
<proteinExistence type="inferred from homology"/>
<dbReference type="Gene3D" id="1.20.1600.10">
    <property type="entry name" value="Outer membrane efflux proteins (OEP)"/>
    <property type="match status" value="1"/>
</dbReference>
<dbReference type="GO" id="GO:0015288">
    <property type="term" value="F:porin activity"/>
    <property type="evidence" value="ECO:0007669"/>
    <property type="project" value="TreeGrafter"/>
</dbReference>
<comment type="subcellular location">
    <subcellularLocation>
        <location evidence="1">Cell outer membrane</location>
    </subcellularLocation>
</comment>
<reference evidence="10" key="1">
    <citation type="submission" date="2022-07" db="EMBL/GenBank/DDBJ databases">
        <title>Complete genome sequence of Salinispirillum sp. LH10-3-1 capable of multiple carbohydrate inversion isolated from a soda lake.</title>
        <authorList>
            <person name="Liu J."/>
            <person name="Zhai Y."/>
            <person name="Zhang H."/>
            <person name="Yang H."/>
            <person name="Qu J."/>
            <person name="Li J."/>
        </authorList>
    </citation>
    <scope>NUCLEOTIDE SEQUENCE</scope>
    <source>
        <strain evidence="10">LH 10-3-1</strain>
    </source>
</reference>
<keyword evidence="3" id="KW-0813">Transport</keyword>
<dbReference type="GO" id="GO:1990281">
    <property type="term" value="C:efflux pump complex"/>
    <property type="evidence" value="ECO:0007669"/>
    <property type="project" value="TreeGrafter"/>
</dbReference>
<dbReference type="GO" id="GO:0009279">
    <property type="term" value="C:cell outer membrane"/>
    <property type="evidence" value="ECO:0007669"/>
    <property type="project" value="UniProtKB-SubCell"/>
</dbReference>
<gene>
    <name evidence="10" type="ORF">NFC81_12600</name>
</gene>
<evidence type="ECO:0000313" key="10">
    <source>
        <dbReference type="EMBL" id="WLD57543.1"/>
    </source>
</evidence>
<feature type="signal peptide" evidence="9">
    <location>
        <begin position="1"/>
        <end position="21"/>
    </location>
</feature>